<gene>
    <name evidence="2" type="ORF">M467_12210</name>
</gene>
<evidence type="ECO:0000313" key="2">
    <source>
        <dbReference type="EMBL" id="ERG68045.1"/>
    </source>
</evidence>
<organism evidence="2 3">
    <name type="scientific">Exiguobacterium chiriqhucha RW-2</name>
    <dbReference type="NCBI Taxonomy" id="1345023"/>
    <lineage>
        <taxon>Bacteria</taxon>
        <taxon>Bacillati</taxon>
        <taxon>Bacillota</taxon>
        <taxon>Bacilli</taxon>
        <taxon>Bacillales</taxon>
        <taxon>Bacillales Family XII. Incertae Sedis</taxon>
        <taxon>Exiguobacterium</taxon>
    </lineage>
</organism>
<protein>
    <recommendedName>
        <fullName evidence="4">DUF2357 domain-containing protein</fullName>
    </recommendedName>
</protein>
<dbReference type="eggNOG" id="COG1700">
    <property type="taxonomic scope" value="Bacteria"/>
</dbReference>
<evidence type="ECO:0008006" key="4">
    <source>
        <dbReference type="Google" id="ProtNLM"/>
    </source>
</evidence>
<keyword evidence="3" id="KW-1185">Reference proteome</keyword>
<comment type="caution">
    <text evidence="2">The sequence shown here is derived from an EMBL/GenBank/DDBJ whole genome shotgun (WGS) entry which is preliminary data.</text>
</comment>
<dbReference type="Proteomes" id="UP000016464">
    <property type="component" value="Unassembled WGS sequence"/>
</dbReference>
<dbReference type="AlphaFoldDB" id="U1N671"/>
<reference evidence="2 3" key="1">
    <citation type="journal article" date="2013" name="Genome Announc.">
        <title>Draft Genome Sequence of Exiguobacterium pavilionensis Strain RW-2, with Wide Thermal, Salinity, and pH Tolerance, Isolated from Modern Freshwater Microbialites.</title>
        <authorList>
            <person name="White R.A.III."/>
            <person name="Grassa C.J."/>
            <person name="Suttle C.A."/>
        </authorList>
    </citation>
    <scope>NUCLEOTIDE SEQUENCE [LARGE SCALE GENOMIC DNA]</scope>
    <source>
        <strain evidence="2 3">RW-2</strain>
    </source>
</reference>
<dbReference type="PATRIC" id="fig|1345023.5.peg.643"/>
<dbReference type="OrthoDB" id="568239at2"/>
<dbReference type="RefSeq" id="WP_021065805.1">
    <property type="nucleotide sequence ID" value="NZ_ATCL01000012.1"/>
</dbReference>
<name>U1N671_9BACL</name>
<keyword evidence="1" id="KW-0175">Coiled coil</keyword>
<evidence type="ECO:0000256" key="1">
    <source>
        <dbReference type="SAM" id="Coils"/>
    </source>
</evidence>
<dbReference type="EMBL" id="ATCL01000012">
    <property type="protein sequence ID" value="ERG68045.1"/>
    <property type="molecule type" value="Genomic_DNA"/>
</dbReference>
<accession>U1N671</accession>
<sequence>MKLFNIVYINKKERSAFVSKVQPAHVKVLKELERHHCTYIFQEHNEKDAQQIHLGVQVDGASRITLSGVTGAQFSHSNNHEDLWYLEPHPDRDALFKECGKFLIKAYDADGNLLEKETLLALPHTLSITHYLSLQHEVRDILTRFEMDQGYSNRPNRNTEQLEFAKVQSLFDEFQRSVGNREKLPVSLTKEPLDQTTSVDTMAHTIEQLLEHRHQIISLSQLRLDREMNLRRETAELRRPGADRGITTAIHKKLDSLEQNLQSAEDTLKLLRQMIDHIHSLQSRAHMTPESLTGNDSTPASLGTEQRQKIIHLYNEMVQLWPSPSSETESFITWMLDSSHLFEIWTLLQLYSECIRLKFLPRTQIMQRLQEHLKKHKSLSGVAIQFEHYKTQDRLIVVFSPQIQLSNHEIRRPDLVVTFVNARKKSHQHHALQIRHLPYQNPHYTYLLRHHLMGSRSRFIHDLAGTAYEMTSTSLIHSASMANWNIELEESPLYSHAHFHVTPDQTNHLRTYLSRILHQYNGNLDYCPSCGSIQNGTPYPSRKRAYKWTYVCACGEIWGSYVCKNSYDEEYHDEQTKKTQVTKYMFGNYNPLSSETWDVYCPTCSRNQNGDMFLQNINGERLDLQL</sequence>
<feature type="coiled-coil region" evidence="1">
    <location>
        <begin position="247"/>
        <end position="274"/>
    </location>
</feature>
<proteinExistence type="predicted"/>
<evidence type="ECO:0000313" key="3">
    <source>
        <dbReference type="Proteomes" id="UP000016464"/>
    </source>
</evidence>